<name>A0A0W0WYB2_9GAMM</name>
<dbReference type="SUPFAM" id="SSF47598">
    <property type="entry name" value="Ribbon-helix-helix"/>
    <property type="match status" value="1"/>
</dbReference>
<protein>
    <recommendedName>
        <fullName evidence="3">CopG family transcriptional regulator</fullName>
    </recommendedName>
</protein>
<dbReference type="Proteomes" id="UP000054858">
    <property type="component" value="Unassembled WGS sequence"/>
</dbReference>
<reference evidence="1 2" key="1">
    <citation type="submission" date="2015-11" db="EMBL/GenBank/DDBJ databases">
        <title>Genomic analysis of 38 Legionella species identifies large and diverse effector repertoires.</title>
        <authorList>
            <person name="Burstein D."/>
            <person name="Amaro F."/>
            <person name="Zusman T."/>
            <person name="Lifshitz Z."/>
            <person name="Cohen O."/>
            <person name="Gilbert J.A."/>
            <person name="Pupko T."/>
            <person name="Shuman H.A."/>
            <person name="Segal G."/>
        </authorList>
    </citation>
    <scope>NUCLEOTIDE SEQUENCE [LARGE SCALE GENOMIC DNA]</scope>
    <source>
        <strain evidence="1 2">Oak Ridge-10</strain>
    </source>
</reference>
<dbReference type="PATRIC" id="fig|29423.5.peg.2569"/>
<evidence type="ECO:0000313" key="2">
    <source>
        <dbReference type="Proteomes" id="UP000054858"/>
    </source>
</evidence>
<sequence>MLVQKLSISLPQQQCEFIENYLVDHHLKSRSEVIKEALYLLQQKQLEAYYREANQEVDLAFENTSLDGLEENETW</sequence>
<evidence type="ECO:0000313" key="1">
    <source>
        <dbReference type="EMBL" id="KTD37309.1"/>
    </source>
</evidence>
<dbReference type="EMBL" id="LNYP01000031">
    <property type="protein sequence ID" value="KTD37309.1"/>
    <property type="molecule type" value="Genomic_DNA"/>
</dbReference>
<dbReference type="RefSeq" id="WP_025384787.1">
    <property type="nucleotide sequence ID" value="NZ_LCUA01000028.1"/>
</dbReference>
<dbReference type="AlphaFoldDB" id="A0A0W0WYB2"/>
<accession>A0A0W0WYB2</accession>
<dbReference type="GO" id="GO:0006355">
    <property type="term" value="P:regulation of DNA-templated transcription"/>
    <property type="evidence" value="ECO:0007669"/>
    <property type="project" value="InterPro"/>
</dbReference>
<comment type="caution">
    <text evidence="1">The sequence shown here is derived from an EMBL/GenBank/DDBJ whole genome shotgun (WGS) entry which is preliminary data.</text>
</comment>
<organism evidence="1 2">
    <name type="scientific">Legionella oakridgensis</name>
    <dbReference type="NCBI Taxonomy" id="29423"/>
    <lineage>
        <taxon>Bacteria</taxon>
        <taxon>Pseudomonadati</taxon>
        <taxon>Pseudomonadota</taxon>
        <taxon>Gammaproteobacteria</taxon>
        <taxon>Legionellales</taxon>
        <taxon>Legionellaceae</taxon>
        <taxon>Legionella</taxon>
    </lineage>
</organism>
<gene>
    <name evidence="1" type="ORF">Loak_2445</name>
</gene>
<proteinExistence type="predicted"/>
<evidence type="ECO:0008006" key="3">
    <source>
        <dbReference type="Google" id="ProtNLM"/>
    </source>
</evidence>
<dbReference type="InterPro" id="IPR010985">
    <property type="entry name" value="Ribbon_hlx_hlx"/>
</dbReference>